<dbReference type="PANTHER" id="PTHR47331">
    <property type="entry name" value="PHD-TYPE DOMAIN-CONTAINING PROTEIN"/>
    <property type="match status" value="1"/>
</dbReference>
<feature type="compositionally biased region" description="Basic and acidic residues" evidence="1">
    <location>
        <begin position="1"/>
        <end position="16"/>
    </location>
</feature>
<dbReference type="Proteomes" id="UP001187415">
    <property type="component" value="Unassembled WGS sequence"/>
</dbReference>
<dbReference type="EMBL" id="JAUPFM010000008">
    <property type="protein sequence ID" value="KAK2844932.1"/>
    <property type="molecule type" value="Genomic_DNA"/>
</dbReference>
<evidence type="ECO:0000313" key="3">
    <source>
        <dbReference type="Proteomes" id="UP001187415"/>
    </source>
</evidence>
<proteinExistence type="predicted"/>
<dbReference type="PANTHER" id="PTHR47331:SF6">
    <property type="entry name" value="DOUBLECORTIN DOMAIN-CONTAINING PROTEIN"/>
    <property type="match status" value="1"/>
</dbReference>
<reference evidence="2" key="1">
    <citation type="submission" date="2023-07" db="EMBL/GenBank/DDBJ databases">
        <title>Chromosome-level Genome Assembly of Striped Snakehead (Channa striata).</title>
        <authorList>
            <person name="Liu H."/>
        </authorList>
    </citation>
    <scope>NUCLEOTIDE SEQUENCE</scope>
    <source>
        <strain evidence="2">Gz</strain>
        <tissue evidence="2">Muscle</tissue>
    </source>
</reference>
<feature type="region of interest" description="Disordered" evidence="1">
    <location>
        <begin position="450"/>
        <end position="478"/>
    </location>
</feature>
<evidence type="ECO:0000256" key="1">
    <source>
        <dbReference type="SAM" id="MobiDB-lite"/>
    </source>
</evidence>
<feature type="compositionally biased region" description="Polar residues" evidence="1">
    <location>
        <begin position="468"/>
        <end position="478"/>
    </location>
</feature>
<comment type="caution">
    <text evidence="2">The sequence shown here is derived from an EMBL/GenBank/DDBJ whole genome shotgun (WGS) entry which is preliminary data.</text>
</comment>
<organism evidence="2 3">
    <name type="scientific">Channa striata</name>
    <name type="common">Snakehead murrel</name>
    <name type="synonym">Ophicephalus striatus</name>
    <dbReference type="NCBI Taxonomy" id="64152"/>
    <lineage>
        <taxon>Eukaryota</taxon>
        <taxon>Metazoa</taxon>
        <taxon>Chordata</taxon>
        <taxon>Craniata</taxon>
        <taxon>Vertebrata</taxon>
        <taxon>Euteleostomi</taxon>
        <taxon>Actinopterygii</taxon>
        <taxon>Neopterygii</taxon>
        <taxon>Teleostei</taxon>
        <taxon>Neoteleostei</taxon>
        <taxon>Acanthomorphata</taxon>
        <taxon>Anabantaria</taxon>
        <taxon>Anabantiformes</taxon>
        <taxon>Channoidei</taxon>
        <taxon>Channidae</taxon>
        <taxon>Channa</taxon>
    </lineage>
</organism>
<accession>A0AA88SQW7</accession>
<feature type="compositionally biased region" description="Basic and acidic residues" evidence="1">
    <location>
        <begin position="450"/>
        <end position="467"/>
    </location>
</feature>
<gene>
    <name evidence="2" type="ORF">Q5P01_011591</name>
</gene>
<sequence>MEKSEAKSQDNEDTRSHCSHTLRPSQSLGKLSVRSSVGSSRGSSASTRASMAAAHAHAEAQAAKARLAYAEKEMGIKVEQARLEATLSVLRLQREADAAMAKAEVLESAVAQFHSAEQKGEDLSFLRPQATSEQKVREFISKQDKGGLTQGDTCTQQDTITHQEGQSKSPALSTPFHVKRESNRYRFSELDHSEQQPMRDAPHQVYYKVPQPQQKFILSNGATDNTTGNLARFLAKSQLLTGGLTRFDDKPENYLSWKVTFQSTIADLGLTANEEINLLIKWLGPESSEQARRLKAVNIRHPSAGLYMIWTRLEECYESFPKLSSKDPHKLRELSDLLCELEAAKLDGYLPGLSYLDTARGVNPIVEKLPFHLQEKWTMAGSRYKEEHNVSFPPFSVFVEFVMTQAKARNDPSFTMTHLFSPNPVAGQKKGKVTGGNYNLRPSVMVHKTDVSTDTPEARKGSAEDVSKQCQYITNRTH</sequence>
<feature type="region of interest" description="Disordered" evidence="1">
    <location>
        <begin position="1"/>
        <end position="60"/>
    </location>
</feature>
<feature type="compositionally biased region" description="Low complexity" evidence="1">
    <location>
        <begin position="32"/>
        <end position="60"/>
    </location>
</feature>
<name>A0AA88SQW7_CHASR</name>
<evidence type="ECO:0000313" key="2">
    <source>
        <dbReference type="EMBL" id="KAK2844932.1"/>
    </source>
</evidence>
<protein>
    <submittedName>
        <fullName evidence="2">Uncharacterized protein</fullName>
    </submittedName>
</protein>
<keyword evidence="3" id="KW-1185">Reference proteome</keyword>
<dbReference type="AlphaFoldDB" id="A0AA88SQW7"/>